<evidence type="ECO:0000256" key="1">
    <source>
        <dbReference type="ARBA" id="ARBA00004604"/>
    </source>
</evidence>
<dbReference type="InterPro" id="IPR039761">
    <property type="entry name" value="Bms1/Tsr1"/>
</dbReference>
<dbReference type="SMART" id="SM01362">
    <property type="entry name" value="DUF663"/>
    <property type="match status" value="1"/>
</dbReference>
<comment type="caution">
    <text evidence="7">The sequence shown here is derived from an EMBL/GenBank/DDBJ whole genome shotgun (WGS) entry which is preliminary data.</text>
</comment>
<proteinExistence type="inferred from homology"/>
<dbReference type="GO" id="GO:0000462">
    <property type="term" value="P:maturation of SSU-rRNA from tricistronic rRNA transcript (SSU-rRNA, 5.8S rRNA, LSU-rRNA)"/>
    <property type="evidence" value="ECO:0007669"/>
    <property type="project" value="TreeGrafter"/>
</dbReference>
<dbReference type="Pfam" id="PF08142">
    <property type="entry name" value="AARP2CN"/>
    <property type="match status" value="1"/>
</dbReference>
<evidence type="ECO:0000259" key="6">
    <source>
        <dbReference type="PROSITE" id="PS51714"/>
    </source>
</evidence>
<feature type="region of interest" description="Disordered" evidence="5">
    <location>
        <begin position="1"/>
        <end position="74"/>
    </location>
</feature>
<dbReference type="AlphaFoldDB" id="A0AAJ0FHI5"/>
<dbReference type="InterPro" id="IPR012948">
    <property type="entry name" value="AARP2CN"/>
</dbReference>
<feature type="compositionally biased region" description="Basic residues" evidence="5">
    <location>
        <begin position="9"/>
        <end position="28"/>
    </location>
</feature>
<organism evidence="7 8">
    <name type="scientific">Echria macrotheca</name>
    <dbReference type="NCBI Taxonomy" id="438768"/>
    <lineage>
        <taxon>Eukaryota</taxon>
        <taxon>Fungi</taxon>
        <taxon>Dikarya</taxon>
        <taxon>Ascomycota</taxon>
        <taxon>Pezizomycotina</taxon>
        <taxon>Sordariomycetes</taxon>
        <taxon>Sordariomycetidae</taxon>
        <taxon>Sordariales</taxon>
        <taxon>Schizotheciaceae</taxon>
        <taxon>Echria</taxon>
    </lineage>
</organism>
<feature type="domain" description="Bms1-type G" evidence="6">
    <location>
        <begin position="88"/>
        <end position="246"/>
    </location>
</feature>
<dbReference type="PROSITE" id="PS51714">
    <property type="entry name" value="G_BMS1"/>
    <property type="match status" value="1"/>
</dbReference>
<dbReference type="GO" id="GO:0005525">
    <property type="term" value="F:GTP binding"/>
    <property type="evidence" value="ECO:0007669"/>
    <property type="project" value="TreeGrafter"/>
</dbReference>
<dbReference type="InterPro" id="IPR007034">
    <property type="entry name" value="BMS1_TSR1_C"/>
</dbReference>
<sequence length="811" mass="90344">MPAAVAPAHSHRPTTKVTHKSFKSRKATKGALRDAAKGRVPGETFQRRTRHQEVMSKFDRRNQNKQRQLQKHKDHLRETSVFAGKDGAPRHVAVIPLCPDADVAAAIRSLNGSVDIESEVHDGPFRVSIDRFKQKLQYIPLKRDLTACLDAARVADFVILILSAEEEVDEVGELIIRSVESQGLSTLFTVVQGLNKIEAAKQRLSVLASLKSYITHFHPEQEKVHSLDNRQECANLMRSLCNTTPKGIRWRDERSWMLVEDVKPSSSESDVTVLTGVVRGKGLKADRLVQIGDWGTFQIEKITAAPLATKKNNNSMAVDEAVEEQILDVPTDDRDDLFDLAPEVAMDEDEDMDAATTITTSKKGVLLDDHHYFSDDDETQATAQPRKLPKGTSKYQSAWYLDGDVSDSGSDMDDYEMRDVEEEPAAPEDGMEGLAGDAQTEAGPSEYPQSEMFVEPNEDEDAMGLEMYRKSKRTEAEDDMEFPDEIELHPGALARERLAKYRGLKSLRTSPWLEDEDRAHQPEEWERLLRVSNYQASRAGAAREALVGGVAPGTRVHIYIKGVPSSVQQAHSEGQPITVISLLRHEQKRTALNFLINLSSDAPTSIKSKEELIIQCGPRRFVINPLFSQPGSTPNDVHKYCRYLHPGQSAVATFMGPVTWGAVPALFFKRTAPGTVDQDGEPVMLPLVLIATGTALPASTSRVIAKRAILTGHPYHIHKKIVTIRYMFFNREDVEWFKALPLWTKRGRTGYVKEALGTHGYFKATFDGRINPQDSIGVSLYKRVWPRPARALDGPLFAPASGDDAMDAEVL</sequence>
<keyword evidence="3" id="KW-0539">Nucleus</keyword>
<gene>
    <name evidence="7" type="ORF">QBC47DRAFT_449201</name>
</gene>
<feature type="region of interest" description="Disordered" evidence="5">
    <location>
        <begin position="376"/>
        <end position="450"/>
    </location>
</feature>
<dbReference type="EMBL" id="MU839827">
    <property type="protein sequence ID" value="KAK1761130.1"/>
    <property type="molecule type" value="Genomic_DNA"/>
</dbReference>
<dbReference type="GO" id="GO:0005730">
    <property type="term" value="C:nucleolus"/>
    <property type="evidence" value="ECO:0007669"/>
    <property type="project" value="UniProtKB-SubCell"/>
</dbReference>
<dbReference type="GO" id="GO:0034511">
    <property type="term" value="F:U3 snoRNA binding"/>
    <property type="evidence" value="ECO:0007669"/>
    <property type="project" value="TreeGrafter"/>
</dbReference>
<dbReference type="PANTHER" id="PTHR12858:SF1">
    <property type="entry name" value="PRE-RRNA-PROCESSING PROTEIN TSR1 HOMOLOG"/>
    <property type="match status" value="1"/>
</dbReference>
<evidence type="ECO:0000256" key="2">
    <source>
        <dbReference type="ARBA" id="ARBA00022517"/>
    </source>
</evidence>
<keyword evidence="2" id="KW-0690">Ribosome biogenesis</keyword>
<comment type="similarity">
    <text evidence="4">Belongs to the TRAFAC class translation factor GTPase superfamily. Bms1-like GTPase family. TSR1 subfamily.</text>
</comment>
<evidence type="ECO:0000256" key="5">
    <source>
        <dbReference type="SAM" id="MobiDB-lite"/>
    </source>
</evidence>
<dbReference type="Pfam" id="PF22298">
    <property type="entry name" value="Tsr1_G-like"/>
    <property type="match status" value="1"/>
</dbReference>
<dbReference type="GO" id="GO:0030688">
    <property type="term" value="C:preribosome, small subunit precursor"/>
    <property type="evidence" value="ECO:0007669"/>
    <property type="project" value="TreeGrafter"/>
</dbReference>
<dbReference type="PANTHER" id="PTHR12858">
    <property type="entry name" value="RIBOSOME BIOGENESIS PROTEIN"/>
    <property type="match status" value="1"/>
</dbReference>
<dbReference type="GO" id="GO:0000479">
    <property type="term" value="P:endonucleolytic cleavage of tricistronic rRNA transcript (SSU-rRNA, 5.8S rRNA, LSU-rRNA)"/>
    <property type="evidence" value="ECO:0007669"/>
    <property type="project" value="TreeGrafter"/>
</dbReference>
<dbReference type="GO" id="GO:0003924">
    <property type="term" value="F:GTPase activity"/>
    <property type="evidence" value="ECO:0007669"/>
    <property type="project" value="TreeGrafter"/>
</dbReference>
<evidence type="ECO:0000313" key="7">
    <source>
        <dbReference type="EMBL" id="KAK1761130.1"/>
    </source>
</evidence>
<dbReference type="Proteomes" id="UP001239445">
    <property type="component" value="Unassembled WGS sequence"/>
</dbReference>
<comment type="subcellular location">
    <subcellularLocation>
        <location evidence="1">Nucleus</location>
        <location evidence="1">Nucleolus</location>
    </subcellularLocation>
</comment>
<protein>
    <recommendedName>
        <fullName evidence="6">Bms1-type G domain-containing protein</fullName>
    </recommendedName>
</protein>
<dbReference type="Pfam" id="PF04950">
    <property type="entry name" value="RIBIOP_C"/>
    <property type="match status" value="1"/>
</dbReference>
<keyword evidence="8" id="KW-1185">Reference proteome</keyword>
<feature type="compositionally biased region" description="Basic and acidic residues" evidence="5">
    <location>
        <begin position="51"/>
        <end position="62"/>
    </location>
</feature>
<name>A0AAJ0FHI5_9PEZI</name>
<reference evidence="7" key="1">
    <citation type="submission" date="2023-06" db="EMBL/GenBank/DDBJ databases">
        <title>Genome-scale phylogeny and comparative genomics of the fungal order Sordariales.</title>
        <authorList>
            <consortium name="Lawrence Berkeley National Laboratory"/>
            <person name="Hensen N."/>
            <person name="Bonometti L."/>
            <person name="Westerberg I."/>
            <person name="Brannstrom I.O."/>
            <person name="Guillou S."/>
            <person name="Cros-Aarteil S."/>
            <person name="Calhoun S."/>
            <person name="Haridas S."/>
            <person name="Kuo A."/>
            <person name="Mondo S."/>
            <person name="Pangilinan J."/>
            <person name="Riley R."/>
            <person name="Labutti K."/>
            <person name="Andreopoulos B."/>
            <person name="Lipzen A."/>
            <person name="Chen C."/>
            <person name="Yanf M."/>
            <person name="Daum C."/>
            <person name="Ng V."/>
            <person name="Clum A."/>
            <person name="Steindorff A."/>
            <person name="Ohm R."/>
            <person name="Martin F."/>
            <person name="Silar P."/>
            <person name="Natvig D."/>
            <person name="Lalanne C."/>
            <person name="Gautier V."/>
            <person name="Ament-Velasquez S.L."/>
            <person name="Kruys A."/>
            <person name="Hutchinson M.I."/>
            <person name="Powell A.J."/>
            <person name="Barry K."/>
            <person name="Miller A.N."/>
            <person name="Grigoriev I.V."/>
            <person name="Debuchy R."/>
            <person name="Gladieux P."/>
            <person name="Thoren M.H."/>
            <person name="Johannesson H."/>
        </authorList>
    </citation>
    <scope>NUCLEOTIDE SEQUENCE</scope>
    <source>
        <strain evidence="7">PSN4</strain>
    </source>
</reference>
<evidence type="ECO:0000313" key="8">
    <source>
        <dbReference type="Proteomes" id="UP001239445"/>
    </source>
</evidence>
<accession>A0AAJ0FHI5</accession>
<evidence type="ECO:0000256" key="3">
    <source>
        <dbReference type="ARBA" id="ARBA00023242"/>
    </source>
</evidence>
<dbReference type="SMART" id="SM00785">
    <property type="entry name" value="AARP2CN"/>
    <property type="match status" value="1"/>
</dbReference>
<feature type="compositionally biased region" description="Acidic residues" evidence="5">
    <location>
        <begin position="410"/>
        <end position="431"/>
    </location>
</feature>
<dbReference type="InterPro" id="IPR030387">
    <property type="entry name" value="G_Bms1/Tsr1_dom"/>
</dbReference>
<evidence type="ECO:0000256" key="4">
    <source>
        <dbReference type="ARBA" id="ARBA00038288"/>
    </source>
</evidence>